<dbReference type="eggNOG" id="COG2217">
    <property type="taxonomic scope" value="Bacteria"/>
</dbReference>
<keyword evidence="9" id="KW-0067">ATP-binding</keyword>
<keyword evidence="10" id="KW-1278">Translocase</keyword>
<gene>
    <name evidence="16" type="ORF">JCM16418_3987</name>
</gene>
<keyword evidence="12" id="KW-0186">Copper</keyword>
<evidence type="ECO:0000256" key="13">
    <source>
        <dbReference type="ARBA" id="ARBA00023065"/>
    </source>
</evidence>
<proteinExistence type="inferred from homology"/>
<evidence type="ECO:0000256" key="4">
    <source>
        <dbReference type="ARBA" id="ARBA00022448"/>
    </source>
</evidence>
<name>W7YYW1_9BACL</name>
<keyword evidence="7" id="KW-0547">Nucleotide-binding</keyword>
<dbReference type="Gene3D" id="3.40.1110.10">
    <property type="entry name" value="Calcium-transporting ATPase, cytoplasmic domain N"/>
    <property type="match status" value="1"/>
</dbReference>
<dbReference type="FunFam" id="3.40.50.1000:FF:000144">
    <property type="entry name" value="copper-transporting ATPase 1 isoform X2"/>
    <property type="match status" value="1"/>
</dbReference>
<keyword evidence="17" id="KW-1185">Reference proteome</keyword>
<dbReference type="Pfam" id="PF00702">
    <property type="entry name" value="Hydrolase"/>
    <property type="match status" value="1"/>
</dbReference>
<dbReference type="GO" id="GO:0055070">
    <property type="term" value="P:copper ion homeostasis"/>
    <property type="evidence" value="ECO:0007669"/>
    <property type="project" value="TreeGrafter"/>
</dbReference>
<keyword evidence="14" id="KW-0472">Membrane</keyword>
<dbReference type="GO" id="GO:0012505">
    <property type="term" value="C:endomembrane system"/>
    <property type="evidence" value="ECO:0007669"/>
    <property type="project" value="UniProtKB-SubCell"/>
</dbReference>
<dbReference type="Gene3D" id="3.40.50.1000">
    <property type="entry name" value="HAD superfamily/HAD-like"/>
    <property type="match status" value="1"/>
</dbReference>
<protein>
    <recommendedName>
        <fullName evidence="3">P-type Cu(+) transporter</fullName>
        <ecNumber evidence="3">7.2.2.8</ecNumber>
    </recommendedName>
</protein>
<evidence type="ECO:0000313" key="17">
    <source>
        <dbReference type="Proteomes" id="UP000019364"/>
    </source>
</evidence>
<comment type="catalytic activity">
    <reaction evidence="15">
        <text>Cu(+)(in) + ATP + H2O = Cu(+)(out) + ADP + phosphate + H(+)</text>
        <dbReference type="Rhea" id="RHEA:25792"/>
        <dbReference type="ChEBI" id="CHEBI:15377"/>
        <dbReference type="ChEBI" id="CHEBI:15378"/>
        <dbReference type="ChEBI" id="CHEBI:30616"/>
        <dbReference type="ChEBI" id="CHEBI:43474"/>
        <dbReference type="ChEBI" id="CHEBI:49552"/>
        <dbReference type="ChEBI" id="CHEBI:456216"/>
        <dbReference type="EC" id="7.2.2.8"/>
    </reaction>
</comment>
<dbReference type="GO" id="GO:0005507">
    <property type="term" value="F:copper ion binding"/>
    <property type="evidence" value="ECO:0007669"/>
    <property type="project" value="TreeGrafter"/>
</dbReference>
<evidence type="ECO:0000256" key="10">
    <source>
        <dbReference type="ARBA" id="ARBA00022967"/>
    </source>
</evidence>
<dbReference type="InterPro" id="IPR001757">
    <property type="entry name" value="P_typ_ATPase"/>
</dbReference>
<dbReference type="STRING" id="1236976.JCM16418_3987"/>
<accession>W7YYW1</accession>
<evidence type="ECO:0000256" key="2">
    <source>
        <dbReference type="ARBA" id="ARBA00006024"/>
    </source>
</evidence>
<dbReference type="PANTHER" id="PTHR43520:SF8">
    <property type="entry name" value="P-TYPE CU(+) TRANSPORTER"/>
    <property type="match status" value="1"/>
</dbReference>
<keyword evidence="13" id="KW-0406">Ion transport</keyword>
<dbReference type="PANTHER" id="PTHR43520">
    <property type="entry name" value="ATP7, ISOFORM B"/>
    <property type="match status" value="1"/>
</dbReference>
<comment type="caution">
    <text evidence="16">The sequence shown here is derived from an EMBL/GenBank/DDBJ whole genome shotgun (WGS) entry which is preliminary data.</text>
</comment>
<evidence type="ECO:0000256" key="6">
    <source>
        <dbReference type="ARBA" id="ARBA00022723"/>
    </source>
</evidence>
<evidence type="ECO:0000256" key="9">
    <source>
        <dbReference type="ARBA" id="ARBA00022840"/>
    </source>
</evidence>
<evidence type="ECO:0000256" key="7">
    <source>
        <dbReference type="ARBA" id="ARBA00022741"/>
    </source>
</evidence>
<evidence type="ECO:0000256" key="12">
    <source>
        <dbReference type="ARBA" id="ARBA00023008"/>
    </source>
</evidence>
<evidence type="ECO:0000256" key="3">
    <source>
        <dbReference type="ARBA" id="ARBA00012517"/>
    </source>
</evidence>
<dbReference type="InterPro" id="IPR023214">
    <property type="entry name" value="HAD_sf"/>
</dbReference>
<dbReference type="GO" id="GO:0043682">
    <property type="term" value="F:P-type divalent copper transporter activity"/>
    <property type="evidence" value="ECO:0007669"/>
    <property type="project" value="TreeGrafter"/>
</dbReference>
<evidence type="ECO:0000256" key="14">
    <source>
        <dbReference type="ARBA" id="ARBA00023136"/>
    </source>
</evidence>
<dbReference type="EC" id="7.2.2.8" evidence="3"/>
<dbReference type="GO" id="GO:0016887">
    <property type="term" value="F:ATP hydrolysis activity"/>
    <property type="evidence" value="ECO:0007669"/>
    <property type="project" value="InterPro"/>
</dbReference>
<organism evidence="16 17">
    <name type="scientific">Paenibacillus pini JCM 16418</name>
    <dbReference type="NCBI Taxonomy" id="1236976"/>
    <lineage>
        <taxon>Bacteria</taxon>
        <taxon>Bacillati</taxon>
        <taxon>Bacillota</taxon>
        <taxon>Bacilli</taxon>
        <taxon>Bacillales</taxon>
        <taxon>Paenibacillaceae</taxon>
        <taxon>Paenibacillus</taxon>
    </lineage>
</organism>
<evidence type="ECO:0000256" key="11">
    <source>
        <dbReference type="ARBA" id="ARBA00022989"/>
    </source>
</evidence>
<evidence type="ECO:0000256" key="8">
    <source>
        <dbReference type="ARBA" id="ARBA00022796"/>
    </source>
</evidence>
<dbReference type="InterPro" id="IPR036412">
    <property type="entry name" value="HAD-like_sf"/>
</dbReference>
<keyword evidence="6" id="KW-0479">Metal-binding</keyword>
<sequence length="215" mass="23229">MLVGTRKLMTERGIEMKGALSAMNQLEEAGKTAMLVAVDGKYAGMVAVADTIKETSREAVSRLTDMGIEVVMITGDNVRTANAIAEQAGITRVLAEVLPEGKAEEVRKLQQSGKRIAMVGDGINDAPALATADIGMAIGTGTDVAMEAADVTLMRGDLNAIADAILMSRKTMGNIKQNLFWALAIMRWVFLSRRQGFSLHGSRERLWHSVRYQSC</sequence>
<dbReference type="PRINTS" id="PR00119">
    <property type="entry name" value="CATATPASE"/>
</dbReference>
<evidence type="ECO:0000313" key="16">
    <source>
        <dbReference type="EMBL" id="GAF09831.1"/>
    </source>
</evidence>
<dbReference type="EMBL" id="BAVZ01000015">
    <property type="protein sequence ID" value="GAF09831.1"/>
    <property type="molecule type" value="Genomic_DNA"/>
</dbReference>
<dbReference type="NCBIfam" id="TIGR01494">
    <property type="entry name" value="ATPase_P-type"/>
    <property type="match status" value="1"/>
</dbReference>
<comment type="similarity">
    <text evidence="2">Belongs to the cation transport ATPase (P-type) (TC 3.A.3) family. Type IB subfamily.</text>
</comment>
<dbReference type="AlphaFoldDB" id="W7YYW1"/>
<dbReference type="SUPFAM" id="SSF56784">
    <property type="entry name" value="HAD-like"/>
    <property type="match status" value="1"/>
</dbReference>
<keyword evidence="4" id="KW-0813">Transport</keyword>
<keyword evidence="11" id="KW-1133">Transmembrane helix</keyword>
<evidence type="ECO:0000256" key="1">
    <source>
        <dbReference type="ARBA" id="ARBA00004127"/>
    </source>
</evidence>
<dbReference type="GO" id="GO:0140581">
    <property type="term" value="F:P-type monovalent copper transporter activity"/>
    <property type="evidence" value="ECO:0007669"/>
    <property type="project" value="UniProtKB-EC"/>
</dbReference>
<evidence type="ECO:0000256" key="15">
    <source>
        <dbReference type="ARBA" id="ARBA00049289"/>
    </source>
</evidence>
<reference evidence="16 17" key="1">
    <citation type="journal article" date="2014" name="Genome Announc.">
        <title>Draft Genome Sequence of Paenibacillus pini JCM 16418T, Isolated from the Rhizosphere of Pine Tree.</title>
        <authorList>
            <person name="Yuki M."/>
            <person name="Oshima K."/>
            <person name="Suda W."/>
            <person name="Oshida Y."/>
            <person name="Kitamura K."/>
            <person name="Iida Y."/>
            <person name="Hattori M."/>
            <person name="Ohkuma M."/>
        </authorList>
    </citation>
    <scope>NUCLEOTIDE SEQUENCE [LARGE SCALE GENOMIC DNA]</scope>
    <source>
        <strain evidence="16 17">JCM 16418</strain>
    </source>
</reference>
<dbReference type="Proteomes" id="UP000019364">
    <property type="component" value="Unassembled WGS sequence"/>
</dbReference>
<evidence type="ECO:0000256" key="5">
    <source>
        <dbReference type="ARBA" id="ARBA00022692"/>
    </source>
</evidence>
<dbReference type="GO" id="GO:0005524">
    <property type="term" value="F:ATP binding"/>
    <property type="evidence" value="ECO:0007669"/>
    <property type="project" value="UniProtKB-KW"/>
</dbReference>
<comment type="subcellular location">
    <subcellularLocation>
        <location evidence="1">Endomembrane system</location>
        <topology evidence="1">Multi-pass membrane protein</topology>
    </subcellularLocation>
</comment>
<keyword evidence="8" id="KW-0187">Copper transport</keyword>
<dbReference type="GO" id="GO:0016020">
    <property type="term" value="C:membrane"/>
    <property type="evidence" value="ECO:0007669"/>
    <property type="project" value="InterPro"/>
</dbReference>
<keyword evidence="5" id="KW-0812">Transmembrane</keyword>
<dbReference type="InterPro" id="IPR023299">
    <property type="entry name" value="ATPase_P-typ_cyto_dom_N"/>
</dbReference>